<dbReference type="RefSeq" id="WP_187257487.1">
    <property type="nucleotide sequence ID" value="NZ_JBHULF010000006.1"/>
</dbReference>
<dbReference type="SUPFAM" id="SSF103088">
    <property type="entry name" value="OmpA-like"/>
    <property type="match status" value="1"/>
</dbReference>
<dbReference type="Pfam" id="PF00691">
    <property type="entry name" value="OmpA"/>
    <property type="match status" value="1"/>
</dbReference>
<evidence type="ECO:0000256" key="3">
    <source>
        <dbReference type="ARBA" id="ARBA00023136"/>
    </source>
</evidence>
<dbReference type="EMBL" id="MBUA01000027">
    <property type="protein sequence ID" value="MBC6492167.1"/>
    <property type="molecule type" value="Genomic_DNA"/>
</dbReference>
<dbReference type="PRINTS" id="PR01021">
    <property type="entry name" value="OMPADOMAIN"/>
</dbReference>
<evidence type="ECO:0000259" key="8">
    <source>
        <dbReference type="PROSITE" id="PS51123"/>
    </source>
</evidence>
<evidence type="ECO:0000256" key="5">
    <source>
        <dbReference type="PROSITE-ProRule" id="PRU00473"/>
    </source>
</evidence>
<evidence type="ECO:0000256" key="7">
    <source>
        <dbReference type="SAM" id="SignalP"/>
    </source>
</evidence>
<evidence type="ECO:0000256" key="4">
    <source>
        <dbReference type="ARBA" id="ARBA00023237"/>
    </source>
</evidence>
<evidence type="ECO:0000256" key="6">
    <source>
        <dbReference type="SAM" id="MobiDB-lite"/>
    </source>
</evidence>
<accession>A0ABR7MB27</accession>
<dbReference type="CDD" id="cd07185">
    <property type="entry name" value="OmpA_C-like"/>
    <property type="match status" value="1"/>
</dbReference>
<comment type="subcellular location">
    <subcellularLocation>
        <location evidence="1">Cell outer membrane</location>
    </subcellularLocation>
</comment>
<dbReference type="PANTHER" id="PTHR30329:SF21">
    <property type="entry name" value="LIPOPROTEIN YIAD-RELATED"/>
    <property type="match status" value="1"/>
</dbReference>
<evidence type="ECO:0000256" key="2">
    <source>
        <dbReference type="ARBA" id="ARBA00022729"/>
    </source>
</evidence>
<dbReference type="Gene3D" id="4.10.1080.10">
    <property type="entry name" value="TSP type-3 repeat"/>
    <property type="match status" value="1"/>
</dbReference>
<keyword evidence="10" id="KW-1185">Reference proteome</keyword>
<dbReference type="InterPro" id="IPR006665">
    <property type="entry name" value="OmpA-like"/>
</dbReference>
<evidence type="ECO:0000256" key="1">
    <source>
        <dbReference type="ARBA" id="ARBA00004442"/>
    </source>
</evidence>
<proteinExistence type="predicted"/>
<dbReference type="PANTHER" id="PTHR30329">
    <property type="entry name" value="STATOR ELEMENT OF FLAGELLAR MOTOR COMPLEX"/>
    <property type="match status" value="1"/>
</dbReference>
<evidence type="ECO:0000313" key="10">
    <source>
        <dbReference type="Proteomes" id="UP000765802"/>
    </source>
</evidence>
<dbReference type="InterPro" id="IPR006664">
    <property type="entry name" value="OMP_bac"/>
</dbReference>
<name>A0ABR7MB27_9BACT</name>
<feature type="region of interest" description="Disordered" evidence="6">
    <location>
        <begin position="292"/>
        <end position="317"/>
    </location>
</feature>
<keyword evidence="2 7" id="KW-0732">Signal</keyword>
<dbReference type="PROSITE" id="PS51123">
    <property type="entry name" value="OMPA_2"/>
    <property type="match status" value="1"/>
</dbReference>
<dbReference type="InterPro" id="IPR003367">
    <property type="entry name" value="Thrombospondin_3-like_rpt"/>
</dbReference>
<sequence>MKKLIFSLLAVCSLTSVAFSQDNEYKKRPALGIHFFGNDFETPSKIRSSSLSSVLKDNQWAKLGDHNFGFAANYLQGLTNHLDFSTTLGLSFLKYPIEGKSSNSDAALFEWDAMVNAKMLSDKYWVSPYLSAGLGASKWKGYFGAFLPVGVGLQVNFFDEAFLMVNSQYRMKITNTTNYHFYHSIGFAGNIGKPREVKVIPPPPPPVVVPVDTDKDGIVDSVDACPTEAGLPALNGCPDKDADGIADKDDKCPDVPGIARYQGCPIPDSDNDGINDEEDKCKDVAGVARYQGCPIPDRDNDGVNDEEDRCPDLSGPADNGGCPKLEASKFNASAVQFVTGSSTLTAAARKELDKAARILNEQYPQLKVEIAGHTDNTGKADKNQVLSEKRAESVKAYLIKKKVDAERLSTIGFGQDQPVADNATVAGRTQNRRVEFKVSQ</sequence>
<evidence type="ECO:0000313" key="9">
    <source>
        <dbReference type="EMBL" id="MBC6492167.1"/>
    </source>
</evidence>
<feature type="chain" id="PRO_5045326638" description="OmpA-like domain-containing protein" evidence="7">
    <location>
        <begin position="19"/>
        <end position="440"/>
    </location>
</feature>
<keyword evidence="4" id="KW-0998">Cell outer membrane</keyword>
<reference evidence="9 10" key="1">
    <citation type="submission" date="2016-07" db="EMBL/GenBank/DDBJ databases">
        <title>Genome analysis of Flavihumibacter stibioxidans YS-17.</title>
        <authorList>
            <person name="Shi K."/>
            <person name="Han Y."/>
            <person name="Wang G."/>
        </authorList>
    </citation>
    <scope>NUCLEOTIDE SEQUENCE [LARGE SCALE GENOMIC DNA]</scope>
    <source>
        <strain evidence="9 10">YS-17</strain>
    </source>
</reference>
<dbReference type="Pfam" id="PF02412">
    <property type="entry name" value="TSP_3"/>
    <property type="match status" value="1"/>
</dbReference>
<protein>
    <recommendedName>
        <fullName evidence="8">OmpA-like domain-containing protein</fullName>
    </recommendedName>
</protein>
<gene>
    <name evidence="9" type="ORF">BC349_13985</name>
</gene>
<comment type="caution">
    <text evidence="9">The sequence shown here is derived from an EMBL/GenBank/DDBJ whole genome shotgun (WGS) entry which is preliminary data.</text>
</comment>
<feature type="domain" description="OmpA-like" evidence="8">
    <location>
        <begin position="324"/>
        <end position="440"/>
    </location>
</feature>
<dbReference type="InterPro" id="IPR036737">
    <property type="entry name" value="OmpA-like_sf"/>
</dbReference>
<keyword evidence="3 5" id="KW-0472">Membrane</keyword>
<dbReference type="SUPFAM" id="SSF103647">
    <property type="entry name" value="TSP type-3 repeat"/>
    <property type="match status" value="1"/>
</dbReference>
<dbReference type="InterPro" id="IPR028974">
    <property type="entry name" value="TSP_type-3_rpt"/>
</dbReference>
<dbReference type="InterPro" id="IPR050330">
    <property type="entry name" value="Bact_OuterMem_StrucFunc"/>
</dbReference>
<feature type="signal peptide" evidence="7">
    <location>
        <begin position="1"/>
        <end position="18"/>
    </location>
</feature>
<dbReference type="Proteomes" id="UP000765802">
    <property type="component" value="Unassembled WGS sequence"/>
</dbReference>
<dbReference type="Gene3D" id="3.30.1330.60">
    <property type="entry name" value="OmpA-like domain"/>
    <property type="match status" value="1"/>
</dbReference>
<organism evidence="9 10">
    <name type="scientific">Flavihumibacter stibioxidans</name>
    <dbReference type="NCBI Taxonomy" id="1834163"/>
    <lineage>
        <taxon>Bacteria</taxon>
        <taxon>Pseudomonadati</taxon>
        <taxon>Bacteroidota</taxon>
        <taxon>Chitinophagia</taxon>
        <taxon>Chitinophagales</taxon>
        <taxon>Chitinophagaceae</taxon>
        <taxon>Flavihumibacter</taxon>
    </lineage>
</organism>